<name>A0A286A2C9_9PROT</name>
<dbReference type="Pfam" id="PF12728">
    <property type="entry name" value="HTH_17"/>
    <property type="match status" value="1"/>
</dbReference>
<dbReference type="NCBIfam" id="TIGR01764">
    <property type="entry name" value="excise"/>
    <property type="match status" value="1"/>
</dbReference>
<dbReference type="Proteomes" id="UP000219335">
    <property type="component" value="Unassembled WGS sequence"/>
</dbReference>
<protein>
    <submittedName>
        <fullName evidence="2">DNA binding domain-containing protein, excisionase family</fullName>
    </submittedName>
</protein>
<dbReference type="InterPro" id="IPR010093">
    <property type="entry name" value="SinI_DNA-bd"/>
</dbReference>
<dbReference type="InterPro" id="IPR041657">
    <property type="entry name" value="HTH_17"/>
</dbReference>
<evidence type="ECO:0000313" key="3">
    <source>
        <dbReference type="Proteomes" id="UP000219335"/>
    </source>
</evidence>
<reference evidence="2 3" key="1">
    <citation type="submission" date="2017-09" db="EMBL/GenBank/DDBJ databases">
        <authorList>
            <person name="Ehlers B."/>
            <person name="Leendertz F.H."/>
        </authorList>
    </citation>
    <scope>NUCLEOTIDE SEQUENCE [LARGE SCALE GENOMIC DNA]</scope>
    <source>
        <strain evidence="2 3">Nm42</strain>
    </source>
</reference>
<gene>
    <name evidence="2" type="ORF">SAMN06297164_0202</name>
</gene>
<proteinExistence type="predicted"/>
<evidence type="ECO:0000259" key="1">
    <source>
        <dbReference type="Pfam" id="PF12728"/>
    </source>
</evidence>
<accession>A0A286A2C9</accession>
<dbReference type="InterPro" id="IPR009061">
    <property type="entry name" value="DNA-bd_dom_put_sf"/>
</dbReference>
<dbReference type="RefSeq" id="WP_097103557.1">
    <property type="nucleotide sequence ID" value="NZ_OCMU01000001.1"/>
</dbReference>
<evidence type="ECO:0000313" key="2">
    <source>
        <dbReference type="EMBL" id="SOD16038.1"/>
    </source>
</evidence>
<dbReference type="SUPFAM" id="SSF46955">
    <property type="entry name" value="Putative DNA-binding domain"/>
    <property type="match status" value="1"/>
</dbReference>
<feature type="domain" description="Helix-turn-helix" evidence="1">
    <location>
        <begin position="20"/>
        <end position="68"/>
    </location>
</feature>
<organism evidence="2 3">
    <name type="scientific">Nitrosomonas ureae</name>
    <dbReference type="NCBI Taxonomy" id="44577"/>
    <lineage>
        <taxon>Bacteria</taxon>
        <taxon>Pseudomonadati</taxon>
        <taxon>Pseudomonadota</taxon>
        <taxon>Betaproteobacteria</taxon>
        <taxon>Nitrosomonadales</taxon>
        <taxon>Nitrosomonadaceae</taxon>
        <taxon>Nitrosomonas</taxon>
    </lineage>
</organism>
<sequence>MQTQPIDKVINNSSKPQLPTDKAAEYLGISKKTLDTWRSTKRHIIPYYRIGGAIRYAQDDLDRFLESTRVAE</sequence>
<dbReference type="EMBL" id="OCMU01000001">
    <property type="protein sequence ID" value="SOD16038.1"/>
    <property type="molecule type" value="Genomic_DNA"/>
</dbReference>
<dbReference type="GO" id="GO:0003677">
    <property type="term" value="F:DNA binding"/>
    <property type="evidence" value="ECO:0007669"/>
    <property type="project" value="InterPro"/>
</dbReference>
<dbReference type="AlphaFoldDB" id="A0A286A2C9"/>